<evidence type="ECO:0000259" key="5">
    <source>
        <dbReference type="Pfam" id="PF03976"/>
    </source>
</evidence>
<dbReference type="Pfam" id="PF03976">
    <property type="entry name" value="PPK2"/>
    <property type="match status" value="1"/>
</dbReference>
<dbReference type="EMBL" id="JAUSRO010000019">
    <property type="protein sequence ID" value="MDP9902519.1"/>
    <property type="molecule type" value="Genomic_DNA"/>
</dbReference>
<feature type="domain" description="Polyphosphate kinase-2-related" evidence="5">
    <location>
        <begin position="36"/>
        <end position="257"/>
    </location>
</feature>
<evidence type="ECO:0000256" key="1">
    <source>
        <dbReference type="ARBA" id="ARBA00009924"/>
    </source>
</evidence>
<dbReference type="InterPro" id="IPR027417">
    <property type="entry name" value="P-loop_NTPase"/>
</dbReference>
<evidence type="ECO:0000256" key="2">
    <source>
        <dbReference type="ARBA" id="ARBA00022679"/>
    </source>
</evidence>
<evidence type="ECO:0000313" key="7">
    <source>
        <dbReference type="Proteomes" id="UP001226867"/>
    </source>
</evidence>
<reference evidence="6 7" key="1">
    <citation type="submission" date="2023-07" db="EMBL/GenBank/DDBJ databases">
        <title>Sorghum-associated microbial communities from plants grown in Nebraska, USA.</title>
        <authorList>
            <person name="Schachtman D."/>
        </authorList>
    </citation>
    <scope>NUCLEOTIDE SEQUENCE [LARGE SCALE GENOMIC DNA]</scope>
    <source>
        <strain evidence="6 7">DS1607</strain>
    </source>
</reference>
<proteinExistence type="inferred from homology"/>
<organism evidence="6 7">
    <name type="scientific">Variovorax ginsengisoli</name>
    <dbReference type="NCBI Taxonomy" id="363844"/>
    <lineage>
        <taxon>Bacteria</taxon>
        <taxon>Pseudomonadati</taxon>
        <taxon>Pseudomonadota</taxon>
        <taxon>Betaproteobacteria</taxon>
        <taxon>Burkholderiales</taxon>
        <taxon>Comamonadaceae</taxon>
        <taxon>Variovorax</taxon>
    </lineage>
</organism>
<sequence length="273" mass="31267">MSLPIMSSFKKYRVGDKFKLDRCNPAATPFLEGTEAQQARQLDALAIELDKLQNLLHAAGQRKVLLVLQGMDTSGKDGTIRWVFSRTSPLGVRVAAFKAPTEEERARDFLWRCHAVVPRAGELTVWNRSHYEDVLVPVVEGWIDKAQTRRRYAQINDFERLLTETGTVIVKCMLHISPEVQRQRLQERVDTPGKQWKFSMGDLDVRKKWVPYQAAYEKALRATSTRDAPWYVIPADSKMHRNLMIARLLVKTLDRMDLRVPPSDPALEALVVT</sequence>
<dbReference type="NCBIfam" id="TIGR03709">
    <property type="entry name" value="PPK2_rel_1"/>
    <property type="match status" value="1"/>
</dbReference>
<dbReference type="InterPro" id="IPR022488">
    <property type="entry name" value="PPK2-related"/>
</dbReference>
<dbReference type="PANTHER" id="PTHR34383">
    <property type="entry name" value="POLYPHOSPHATE:AMP PHOSPHOTRANSFERASE-RELATED"/>
    <property type="match status" value="1"/>
</dbReference>
<feature type="coiled-coil region" evidence="4">
    <location>
        <begin position="35"/>
        <end position="62"/>
    </location>
</feature>
<keyword evidence="2" id="KW-0808">Transferase</keyword>
<name>A0ABT9SDU4_9BURK</name>
<dbReference type="Gene3D" id="3.40.50.300">
    <property type="entry name" value="P-loop containing nucleotide triphosphate hydrolases"/>
    <property type="match status" value="1"/>
</dbReference>
<comment type="caution">
    <text evidence="6">The sequence shown here is derived from an EMBL/GenBank/DDBJ whole genome shotgun (WGS) entry which is preliminary data.</text>
</comment>
<dbReference type="Proteomes" id="UP001226867">
    <property type="component" value="Unassembled WGS sequence"/>
</dbReference>
<keyword evidence="4" id="KW-0175">Coiled coil</keyword>
<dbReference type="InterPro" id="IPR016898">
    <property type="entry name" value="Polyphosphate_phosphotransfera"/>
</dbReference>
<evidence type="ECO:0000256" key="4">
    <source>
        <dbReference type="SAM" id="Coils"/>
    </source>
</evidence>
<protein>
    <submittedName>
        <fullName evidence="6">PPK2 family polyphosphate:nucleotide phosphotransferase</fullName>
    </submittedName>
</protein>
<evidence type="ECO:0000313" key="6">
    <source>
        <dbReference type="EMBL" id="MDP9902519.1"/>
    </source>
</evidence>
<dbReference type="SUPFAM" id="SSF52540">
    <property type="entry name" value="P-loop containing nucleoside triphosphate hydrolases"/>
    <property type="match status" value="1"/>
</dbReference>
<comment type="similarity">
    <text evidence="1">Belongs to the polyphosphate kinase 2 (PPK2) family. Class I subfamily.</text>
</comment>
<evidence type="ECO:0000256" key="3">
    <source>
        <dbReference type="ARBA" id="ARBA00022777"/>
    </source>
</evidence>
<dbReference type="PANTHER" id="PTHR34383:SF3">
    <property type="entry name" value="POLYPHOSPHATE:AMP PHOSPHOTRANSFERASE"/>
    <property type="match status" value="1"/>
</dbReference>
<keyword evidence="3" id="KW-0418">Kinase</keyword>
<accession>A0ABT9SDU4</accession>
<gene>
    <name evidence="6" type="ORF">J2W36_004796</name>
</gene>
<dbReference type="PIRSF" id="PIRSF028756">
    <property type="entry name" value="PPK2_prd"/>
    <property type="match status" value="1"/>
</dbReference>
<dbReference type="InterPro" id="IPR022300">
    <property type="entry name" value="PPK2-rel_1"/>
</dbReference>
<keyword evidence="7" id="KW-1185">Reference proteome</keyword>